<accession>S5YPZ5</accession>
<name>S5YPZ5_PARAH</name>
<reference evidence="2 3" key="1">
    <citation type="journal article" date="2014" name="BMC Genomics">
        <title>Architecture and functions of a multipartite genome of the methylotrophic bacterium Paracoccus aminophilus JCM 7686, containing primary and secondary chromids.</title>
        <authorList>
            <person name="Dziewit L."/>
            <person name="Czarnecki J."/>
            <person name="Wibberg D."/>
            <person name="Radlinska M."/>
            <person name="Mrozek P."/>
            <person name="Szymczak M."/>
            <person name="Schluter A."/>
            <person name="Puhler A."/>
            <person name="Bartosik D."/>
        </authorList>
    </citation>
    <scope>NUCLEOTIDE SEQUENCE [LARGE SCALE GENOMIC DNA]</scope>
    <source>
        <strain evidence="2">JCM 7686</strain>
    </source>
</reference>
<feature type="region of interest" description="Disordered" evidence="1">
    <location>
        <begin position="1"/>
        <end position="20"/>
    </location>
</feature>
<evidence type="ECO:0000313" key="2">
    <source>
        <dbReference type="EMBL" id="AGT07376.1"/>
    </source>
</evidence>
<dbReference type="HOGENOM" id="CLU_122830_0_0_5"/>
<dbReference type="PATRIC" id="fig|1367847.3.peg.211"/>
<evidence type="ECO:0000256" key="1">
    <source>
        <dbReference type="SAM" id="MobiDB-lite"/>
    </source>
</evidence>
<proteinExistence type="predicted"/>
<sequence>MPGPSPVSASPHRRASVAGTRSRARLVPSLTAIWVASGGPIGPDWAIDPNERGYEMGLRSFATSAAVVLVTTGAAFADGGMTVKLPDVSTLSDADAKALIGELANVNVITANCDDYEISNGEWALITGTGDRLASRLGLDASAYDKQYYAPAFKLLDDPGACDRIGPSAKPLIQKLVAMGGGTTPVTQSQ</sequence>
<organism evidence="2 3">
    <name type="scientific">Paracoccus aminophilus JCM 7686</name>
    <dbReference type="NCBI Taxonomy" id="1367847"/>
    <lineage>
        <taxon>Bacteria</taxon>
        <taxon>Pseudomonadati</taxon>
        <taxon>Pseudomonadota</taxon>
        <taxon>Alphaproteobacteria</taxon>
        <taxon>Rhodobacterales</taxon>
        <taxon>Paracoccaceae</taxon>
        <taxon>Paracoccus</taxon>
    </lineage>
</organism>
<dbReference type="AlphaFoldDB" id="S5YPZ5"/>
<keyword evidence="3" id="KW-1185">Reference proteome</keyword>
<evidence type="ECO:0000313" key="3">
    <source>
        <dbReference type="Proteomes" id="UP000015480"/>
    </source>
</evidence>
<dbReference type="STRING" id="1367847.JCM7686_0265"/>
<dbReference type="Proteomes" id="UP000015480">
    <property type="component" value="Chromosome"/>
</dbReference>
<gene>
    <name evidence="2" type="ORF">JCM7686_0265</name>
</gene>
<dbReference type="eggNOG" id="ENOG50347KW">
    <property type="taxonomic scope" value="Bacteria"/>
</dbReference>
<dbReference type="EMBL" id="CP006650">
    <property type="protein sequence ID" value="AGT07376.1"/>
    <property type="molecule type" value="Genomic_DNA"/>
</dbReference>
<dbReference type="KEGG" id="pami:JCM7686_0265"/>
<protein>
    <submittedName>
        <fullName evidence="2">Uncharacterized protein</fullName>
    </submittedName>
</protein>